<dbReference type="SMART" id="SM00175">
    <property type="entry name" value="RAB"/>
    <property type="match status" value="1"/>
</dbReference>
<name>A0A7J6QCX0_PEROL</name>
<gene>
    <name evidence="4" type="primary">RAB18_1</name>
    <name evidence="4" type="ORF">FOZ63_005305</name>
</gene>
<protein>
    <submittedName>
        <fullName evidence="4">Ras- protein Rab-18</fullName>
    </submittedName>
</protein>
<dbReference type="SMART" id="SM00174">
    <property type="entry name" value="RHO"/>
    <property type="match status" value="1"/>
</dbReference>
<proteinExistence type="predicted"/>
<dbReference type="PANTHER" id="PTHR47977">
    <property type="entry name" value="RAS-RELATED PROTEIN RAB"/>
    <property type="match status" value="1"/>
</dbReference>
<dbReference type="PRINTS" id="PR00449">
    <property type="entry name" value="RASTRNSFRMNG"/>
</dbReference>
<dbReference type="GO" id="GO:0003924">
    <property type="term" value="F:GTPase activity"/>
    <property type="evidence" value="ECO:0007669"/>
    <property type="project" value="InterPro"/>
</dbReference>
<dbReference type="PROSITE" id="PS51420">
    <property type="entry name" value="RHO"/>
    <property type="match status" value="1"/>
</dbReference>
<sequence>MDPPNYDHLFKLLIIGDSGVGKSCLLLRFCDDEFNEKQLATIGVDFKTVNGIHRVLTHYTGEAICSSFVGLGGPESYSSGLVLGRLRVKYLSLMGKRLKLAIWDTAGQERFRTLTSSYYRGAQGIVLVYDVSSRESFENLEYWLEEVRKYATNRNSVKMLVANKVDEGGVVTRHEGEDFAIRHSMLFIESSAKLKVGVKEIFQQLVLKVLDTPDLLENTTPLGATRSTRVLSGPSQAAQTEDGDDLSSYYDRQCLC</sequence>
<reference evidence="4 5" key="1">
    <citation type="submission" date="2020-04" db="EMBL/GenBank/DDBJ databases">
        <title>Perkinsus olseni comparative genomics.</title>
        <authorList>
            <person name="Bogema D.R."/>
        </authorList>
    </citation>
    <scope>NUCLEOTIDE SEQUENCE [LARGE SCALE GENOMIC DNA]</scope>
    <source>
        <strain evidence="4 5">ATCC PRA-207</strain>
    </source>
</reference>
<dbReference type="SUPFAM" id="SSF52540">
    <property type="entry name" value="P-loop containing nucleoside triphosphate hydrolases"/>
    <property type="match status" value="1"/>
</dbReference>
<keyword evidence="5" id="KW-1185">Reference proteome</keyword>
<dbReference type="InterPro" id="IPR050227">
    <property type="entry name" value="Rab"/>
</dbReference>
<evidence type="ECO:0000256" key="3">
    <source>
        <dbReference type="SAM" id="MobiDB-lite"/>
    </source>
</evidence>
<feature type="region of interest" description="Disordered" evidence="3">
    <location>
        <begin position="226"/>
        <end position="246"/>
    </location>
</feature>
<dbReference type="GO" id="GO:0005525">
    <property type="term" value="F:GTP binding"/>
    <property type="evidence" value="ECO:0007669"/>
    <property type="project" value="UniProtKB-KW"/>
</dbReference>
<evidence type="ECO:0000313" key="4">
    <source>
        <dbReference type="EMBL" id="KAF4705470.1"/>
    </source>
</evidence>
<dbReference type="PROSITE" id="PS51419">
    <property type="entry name" value="RAB"/>
    <property type="match status" value="1"/>
</dbReference>
<dbReference type="Pfam" id="PF00071">
    <property type="entry name" value="Ras"/>
    <property type="match status" value="2"/>
</dbReference>
<dbReference type="EMBL" id="JABANO010034246">
    <property type="protein sequence ID" value="KAF4705470.1"/>
    <property type="molecule type" value="Genomic_DNA"/>
</dbReference>
<dbReference type="InterPro" id="IPR005225">
    <property type="entry name" value="Small_GTP-bd"/>
</dbReference>
<keyword evidence="1" id="KW-0547">Nucleotide-binding</keyword>
<feature type="compositionally biased region" description="Polar residues" evidence="3">
    <location>
        <begin position="226"/>
        <end position="239"/>
    </location>
</feature>
<dbReference type="PROSITE" id="PS51421">
    <property type="entry name" value="RAS"/>
    <property type="match status" value="1"/>
</dbReference>
<dbReference type="FunFam" id="3.40.50.300:FF:001447">
    <property type="entry name" value="Ras-related protein Rab-1B"/>
    <property type="match status" value="2"/>
</dbReference>
<comment type="caution">
    <text evidence="4">The sequence shown here is derived from an EMBL/GenBank/DDBJ whole genome shotgun (WGS) entry which is preliminary data.</text>
</comment>
<dbReference type="Gene3D" id="3.40.50.300">
    <property type="entry name" value="P-loop containing nucleotide triphosphate hydrolases"/>
    <property type="match status" value="1"/>
</dbReference>
<keyword evidence="2" id="KW-0342">GTP-binding</keyword>
<dbReference type="Proteomes" id="UP000553632">
    <property type="component" value="Unassembled WGS sequence"/>
</dbReference>
<organism evidence="4 5">
    <name type="scientific">Perkinsus olseni</name>
    <name type="common">Perkinsus atlanticus</name>
    <dbReference type="NCBI Taxonomy" id="32597"/>
    <lineage>
        <taxon>Eukaryota</taxon>
        <taxon>Sar</taxon>
        <taxon>Alveolata</taxon>
        <taxon>Perkinsozoa</taxon>
        <taxon>Perkinsea</taxon>
        <taxon>Perkinsida</taxon>
        <taxon>Perkinsidae</taxon>
        <taxon>Perkinsus</taxon>
    </lineage>
</organism>
<accession>A0A7J6QCX0</accession>
<dbReference type="NCBIfam" id="TIGR00231">
    <property type="entry name" value="small_GTP"/>
    <property type="match status" value="1"/>
</dbReference>
<dbReference type="OMA" id="APNDSCC"/>
<dbReference type="InterPro" id="IPR001806">
    <property type="entry name" value="Small_GTPase"/>
</dbReference>
<dbReference type="InterPro" id="IPR027417">
    <property type="entry name" value="P-loop_NTPase"/>
</dbReference>
<dbReference type="AlphaFoldDB" id="A0A7J6QCX0"/>
<evidence type="ECO:0000256" key="2">
    <source>
        <dbReference type="ARBA" id="ARBA00023134"/>
    </source>
</evidence>
<evidence type="ECO:0000313" key="5">
    <source>
        <dbReference type="Proteomes" id="UP000553632"/>
    </source>
</evidence>
<evidence type="ECO:0000256" key="1">
    <source>
        <dbReference type="ARBA" id="ARBA00022741"/>
    </source>
</evidence>
<dbReference type="SMART" id="SM00173">
    <property type="entry name" value="RAS"/>
    <property type="match status" value="1"/>
</dbReference>